<gene>
    <name evidence="2 3" type="primary">rbfA</name>
    <name evidence="3" type="ORF">H9872_03210</name>
</gene>
<evidence type="ECO:0000256" key="2">
    <source>
        <dbReference type="HAMAP-Rule" id="MF_00003"/>
    </source>
</evidence>
<evidence type="ECO:0000313" key="3">
    <source>
        <dbReference type="EMBL" id="MBU3803753.1"/>
    </source>
</evidence>
<name>A0A9E2KB69_9FIRM</name>
<dbReference type="Gene3D" id="3.30.300.20">
    <property type="match status" value="1"/>
</dbReference>
<comment type="caution">
    <text evidence="3">The sequence shown here is derived from an EMBL/GenBank/DDBJ whole genome shotgun (WGS) entry which is preliminary data.</text>
</comment>
<protein>
    <recommendedName>
        <fullName evidence="2">Ribosome-binding factor A</fullName>
    </recommendedName>
</protein>
<dbReference type="EMBL" id="JAHLFQ010000062">
    <property type="protein sequence ID" value="MBU3803753.1"/>
    <property type="molecule type" value="Genomic_DNA"/>
</dbReference>
<dbReference type="PROSITE" id="PS01319">
    <property type="entry name" value="RBFA"/>
    <property type="match status" value="1"/>
</dbReference>
<dbReference type="GO" id="GO:0030490">
    <property type="term" value="P:maturation of SSU-rRNA"/>
    <property type="evidence" value="ECO:0007669"/>
    <property type="project" value="UniProtKB-UniRule"/>
</dbReference>
<reference evidence="3" key="1">
    <citation type="journal article" date="2021" name="PeerJ">
        <title>Extensive microbial diversity within the chicken gut microbiome revealed by metagenomics and culture.</title>
        <authorList>
            <person name="Gilroy R."/>
            <person name="Ravi A."/>
            <person name="Getino M."/>
            <person name="Pursley I."/>
            <person name="Horton D.L."/>
            <person name="Alikhan N.F."/>
            <person name="Baker D."/>
            <person name="Gharbi K."/>
            <person name="Hall N."/>
            <person name="Watson M."/>
            <person name="Adriaenssens E.M."/>
            <person name="Foster-Nyarko E."/>
            <person name="Jarju S."/>
            <person name="Secka A."/>
            <person name="Antonio M."/>
            <person name="Oren A."/>
            <person name="Chaudhuri R.R."/>
            <person name="La Ragione R."/>
            <person name="Hildebrand F."/>
            <person name="Pallen M.J."/>
        </authorList>
    </citation>
    <scope>NUCLEOTIDE SEQUENCE</scope>
    <source>
        <strain evidence="3">B5-657</strain>
    </source>
</reference>
<dbReference type="PANTHER" id="PTHR33515:SF1">
    <property type="entry name" value="RIBOSOME-BINDING FACTOR A, CHLOROPLASTIC-RELATED"/>
    <property type="match status" value="1"/>
</dbReference>
<dbReference type="InterPro" id="IPR015946">
    <property type="entry name" value="KH_dom-like_a/b"/>
</dbReference>
<organism evidence="3 4">
    <name type="scientific">Candidatus Cellulosilyticum pullistercoris</name>
    <dbReference type="NCBI Taxonomy" id="2838521"/>
    <lineage>
        <taxon>Bacteria</taxon>
        <taxon>Bacillati</taxon>
        <taxon>Bacillota</taxon>
        <taxon>Clostridia</taxon>
        <taxon>Lachnospirales</taxon>
        <taxon>Cellulosilyticaceae</taxon>
        <taxon>Cellulosilyticum</taxon>
    </lineage>
</organism>
<keyword evidence="2" id="KW-0963">Cytoplasm</keyword>
<dbReference type="PANTHER" id="PTHR33515">
    <property type="entry name" value="RIBOSOME-BINDING FACTOR A, CHLOROPLASTIC-RELATED"/>
    <property type="match status" value="1"/>
</dbReference>
<dbReference type="HAMAP" id="MF_00003">
    <property type="entry name" value="RbfA"/>
    <property type="match status" value="1"/>
</dbReference>
<evidence type="ECO:0000313" key="4">
    <source>
        <dbReference type="Proteomes" id="UP000824229"/>
    </source>
</evidence>
<dbReference type="InterPro" id="IPR020053">
    <property type="entry name" value="Ribosome-bd_factorA_CS"/>
</dbReference>
<reference evidence="3" key="2">
    <citation type="submission" date="2021-04" db="EMBL/GenBank/DDBJ databases">
        <authorList>
            <person name="Gilroy R."/>
        </authorList>
    </citation>
    <scope>NUCLEOTIDE SEQUENCE</scope>
    <source>
        <strain evidence="3">B5-657</strain>
    </source>
</reference>
<dbReference type="NCBIfam" id="TIGR00082">
    <property type="entry name" value="rbfA"/>
    <property type="match status" value="1"/>
</dbReference>
<keyword evidence="1 2" id="KW-0690">Ribosome biogenesis</keyword>
<sequence length="119" mass="13669">MASQRLTRINEEMRKEISEVIRTEVKDPAVQNVMISVVGVDTTNDLKTAKVYISVLQENKKQEVLTALVKAQGYIRREIARRINLRNTPELLFKLDESIERGIEMSKLINDVMAKDSDH</sequence>
<comment type="similarity">
    <text evidence="2">Belongs to the RbfA family.</text>
</comment>
<dbReference type="Proteomes" id="UP000824229">
    <property type="component" value="Unassembled WGS sequence"/>
</dbReference>
<dbReference type="SUPFAM" id="SSF89919">
    <property type="entry name" value="Ribosome-binding factor A, RbfA"/>
    <property type="match status" value="1"/>
</dbReference>
<dbReference type="GO" id="GO:0043024">
    <property type="term" value="F:ribosomal small subunit binding"/>
    <property type="evidence" value="ECO:0007669"/>
    <property type="project" value="TreeGrafter"/>
</dbReference>
<evidence type="ECO:0000256" key="1">
    <source>
        <dbReference type="ARBA" id="ARBA00022517"/>
    </source>
</evidence>
<dbReference type="InterPro" id="IPR000238">
    <property type="entry name" value="RbfA"/>
</dbReference>
<dbReference type="AlphaFoldDB" id="A0A9E2KB69"/>
<dbReference type="InterPro" id="IPR023799">
    <property type="entry name" value="RbfA_dom_sf"/>
</dbReference>
<proteinExistence type="inferred from homology"/>
<comment type="subcellular location">
    <subcellularLocation>
        <location evidence="2">Cytoplasm</location>
    </subcellularLocation>
</comment>
<dbReference type="Pfam" id="PF02033">
    <property type="entry name" value="RBFA"/>
    <property type="match status" value="1"/>
</dbReference>
<accession>A0A9E2KB69</accession>
<comment type="subunit">
    <text evidence="2">Monomer. Binds 30S ribosomal subunits, but not 50S ribosomal subunits or 70S ribosomes.</text>
</comment>
<dbReference type="GO" id="GO:0005829">
    <property type="term" value="C:cytosol"/>
    <property type="evidence" value="ECO:0007669"/>
    <property type="project" value="TreeGrafter"/>
</dbReference>
<comment type="function">
    <text evidence="2">One of several proteins that assist in the late maturation steps of the functional core of the 30S ribosomal subunit. Associates with free 30S ribosomal subunits (but not with 30S subunits that are part of 70S ribosomes or polysomes). Required for efficient processing of 16S rRNA. May interact with the 5'-terminal helix region of 16S rRNA.</text>
</comment>